<keyword evidence="13" id="KW-1185">Reference proteome</keyword>
<dbReference type="GO" id="GO:0008270">
    <property type="term" value="F:zinc ion binding"/>
    <property type="evidence" value="ECO:0007669"/>
    <property type="project" value="UniProtKB-KW"/>
</dbReference>
<dbReference type="PROSITE" id="PS00028">
    <property type="entry name" value="ZINC_FINGER_C2H2_1"/>
    <property type="match status" value="3"/>
</dbReference>
<dbReference type="SMART" id="SM00355">
    <property type="entry name" value="ZnF_C2H2"/>
    <property type="match status" value="3"/>
</dbReference>
<evidence type="ECO:0000256" key="6">
    <source>
        <dbReference type="ARBA" id="ARBA00022833"/>
    </source>
</evidence>
<evidence type="ECO:0000256" key="7">
    <source>
        <dbReference type="ARBA" id="ARBA00023015"/>
    </source>
</evidence>
<comment type="caution">
    <text evidence="12">The sequence shown here is derived from an EMBL/GenBank/DDBJ whole genome shotgun (WGS) entry which is preliminary data.</text>
</comment>
<dbReference type="PANTHER" id="PTHR23235:SF120">
    <property type="entry name" value="KRUPPEL-LIKE FACTOR 15"/>
    <property type="match status" value="1"/>
</dbReference>
<evidence type="ECO:0000256" key="2">
    <source>
        <dbReference type="ARBA" id="ARBA00006991"/>
    </source>
</evidence>
<sequence>MTNDVSTTSGGVIIQRRPSVIKAVPKQDETVVDERECDTIAVVGMDEVDDGLKSEQDGSESGEEEGVKTKRKREDSVEGSRKTKRKRVEVLEKNESKEDDDWKPIENKRHMCKECGMRFKKPSALVIHLRTHSGERPYACELCDKRFSISGNLRRHMFTHTGEKPYKCQACGRAFNNPSHLARHSKKIHI</sequence>
<dbReference type="PANTHER" id="PTHR23235">
    <property type="entry name" value="KRUEPPEL-LIKE TRANSCRIPTION FACTOR"/>
    <property type="match status" value="1"/>
</dbReference>
<keyword evidence="5" id="KW-0863">Zinc-finger</keyword>
<feature type="compositionally biased region" description="Basic and acidic residues" evidence="11">
    <location>
        <begin position="65"/>
        <end position="81"/>
    </location>
</feature>
<evidence type="ECO:0000313" key="13">
    <source>
        <dbReference type="Proteomes" id="UP001152795"/>
    </source>
</evidence>
<gene>
    <name evidence="12" type="ORF">PACLA_8A055761</name>
</gene>
<evidence type="ECO:0000256" key="9">
    <source>
        <dbReference type="ARBA" id="ARBA00023163"/>
    </source>
</evidence>
<dbReference type="OrthoDB" id="6077919at2759"/>
<reference evidence="12" key="1">
    <citation type="submission" date="2020-04" db="EMBL/GenBank/DDBJ databases">
        <authorList>
            <person name="Alioto T."/>
            <person name="Alioto T."/>
            <person name="Gomez Garrido J."/>
        </authorList>
    </citation>
    <scope>NUCLEOTIDE SEQUENCE</scope>
    <source>
        <strain evidence="12">A484AB</strain>
    </source>
</reference>
<evidence type="ECO:0000256" key="1">
    <source>
        <dbReference type="ARBA" id="ARBA00004123"/>
    </source>
</evidence>
<dbReference type="Pfam" id="PF13465">
    <property type="entry name" value="zf-H2C2_2"/>
    <property type="match status" value="1"/>
</dbReference>
<feature type="compositionally biased region" description="Basic and acidic residues" evidence="11">
    <location>
        <begin position="88"/>
        <end position="100"/>
    </location>
</feature>
<dbReference type="FunFam" id="3.30.160.60:FF:001370">
    <property type="entry name" value="Zinc finger protein"/>
    <property type="match status" value="1"/>
</dbReference>
<dbReference type="Gene3D" id="3.30.160.60">
    <property type="entry name" value="Classic Zinc Finger"/>
    <property type="match status" value="3"/>
</dbReference>
<dbReference type="GO" id="GO:0000981">
    <property type="term" value="F:DNA-binding transcription factor activity, RNA polymerase II-specific"/>
    <property type="evidence" value="ECO:0007669"/>
    <property type="project" value="TreeGrafter"/>
</dbReference>
<evidence type="ECO:0000313" key="12">
    <source>
        <dbReference type="EMBL" id="CAB3994390.1"/>
    </source>
</evidence>
<dbReference type="SUPFAM" id="SSF57667">
    <property type="entry name" value="beta-beta-alpha zinc fingers"/>
    <property type="match status" value="2"/>
</dbReference>
<evidence type="ECO:0000256" key="10">
    <source>
        <dbReference type="ARBA" id="ARBA00023242"/>
    </source>
</evidence>
<comment type="similarity">
    <text evidence="2">Belongs to the krueppel C2H2-type zinc-finger protein family.</text>
</comment>
<dbReference type="GO" id="GO:0000978">
    <property type="term" value="F:RNA polymerase II cis-regulatory region sequence-specific DNA binding"/>
    <property type="evidence" value="ECO:0007669"/>
    <property type="project" value="TreeGrafter"/>
</dbReference>
<feature type="region of interest" description="Disordered" evidence="11">
    <location>
        <begin position="41"/>
        <end position="100"/>
    </location>
</feature>
<dbReference type="EMBL" id="CACRXK020002452">
    <property type="protein sequence ID" value="CAB3994390.1"/>
    <property type="molecule type" value="Genomic_DNA"/>
</dbReference>
<dbReference type="InterPro" id="IPR013087">
    <property type="entry name" value="Znf_C2H2_type"/>
</dbReference>
<evidence type="ECO:0000256" key="4">
    <source>
        <dbReference type="ARBA" id="ARBA00022737"/>
    </source>
</evidence>
<evidence type="ECO:0000256" key="3">
    <source>
        <dbReference type="ARBA" id="ARBA00022723"/>
    </source>
</evidence>
<keyword evidence="9" id="KW-0804">Transcription</keyword>
<keyword evidence="7" id="KW-0805">Transcription regulation</keyword>
<accession>A0A7D9DVS8</accession>
<dbReference type="PROSITE" id="PS50157">
    <property type="entry name" value="ZINC_FINGER_C2H2_2"/>
    <property type="match status" value="3"/>
</dbReference>
<keyword evidence="3" id="KW-0479">Metal-binding</keyword>
<dbReference type="FunFam" id="3.30.160.60:FF:002104">
    <property type="entry name" value="Si:ch211-266d19.4"/>
    <property type="match status" value="1"/>
</dbReference>
<dbReference type="FunFam" id="3.30.160.60:FF:000185">
    <property type="entry name" value="zinc finger protein 319"/>
    <property type="match status" value="1"/>
</dbReference>
<evidence type="ECO:0000256" key="11">
    <source>
        <dbReference type="SAM" id="MobiDB-lite"/>
    </source>
</evidence>
<organism evidence="12 13">
    <name type="scientific">Paramuricea clavata</name>
    <name type="common">Red gorgonian</name>
    <name type="synonym">Violescent sea-whip</name>
    <dbReference type="NCBI Taxonomy" id="317549"/>
    <lineage>
        <taxon>Eukaryota</taxon>
        <taxon>Metazoa</taxon>
        <taxon>Cnidaria</taxon>
        <taxon>Anthozoa</taxon>
        <taxon>Octocorallia</taxon>
        <taxon>Malacalcyonacea</taxon>
        <taxon>Plexauridae</taxon>
        <taxon>Paramuricea</taxon>
    </lineage>
</organism>
<dbReference type="GO" id="GO:0005634">
    <property type="term" value="C:nucleus"/>
    <property type="evidence" value="ECO:0007669"/>
    <property type="project" value="UniProtKB-SubCell"/>
</dbReference>
<dbReference type="Pfam" id="PF00096">
    <property type="entry name" value="zf-C2H2"/>
    <property type="match status" value="1"/>
</dbReference>
<protein>
    <submittedName>
        <fullName evidence="12">Zinc finger 396</fullName>
    </submittedName>
</protein>
<evidence type="ECO:0000256" key="8">
    <source>
        <dbReference type="ARBA" id="ARBA00023125"/>
    </source>
</evidence>
<evidence type="ECO:0000256" key="5">
    <source>
        <dbReference type="ARBA" id="ARBA00022771"/>
    </source>
</evidence>
<keyword evidence="6" id="KW-0862">Zinc</keyword>
<keyword evidence="8" id="KW-0238">DNA-binding</keyword>
<dbReference type="Proteomes" id="UP001152795">
    <property type="component" value="Unassembled WGS sequence"/>
</dbReference>
<keyword evidence="10" id="KW-0539">Nucleus</keyword>
<comment type="subcellular location">
    <subcellularLocation>
        <location evidence="1">Nucleus</location>
    </subcellularLocation>
</comment>
<name>A0A7D9DVS8_PARCT</name>
<proteinExistence type="inferred from homology"/>
<keyword evidence="4" id="KW-0677">Repeat</keyword>
<dbReference type="InterPro" id="IPR036236">
    <property type="entry name" value="Znf_C2H2_sf"/>
</dbReference>
<dbReference type="AlphaFoldDB" id="A0A7D9DVS8"/>